<dbReference type="GO" id="GO:0042742">
    <property type="term" value="P:defense response to bacterium"/>
    <property type="evidence" value="ECO:0007669"/>
    <property type="project" value="UniProtKB-ARBA"/>
</dbReference>
<dbReference type="SUPFAM" id="SSF52058">
    <property type="entry name" value="L domain-like"/>
    <property type="match status" value="1"/>
</dbReference>
<feature type="compositionally biased region" description="Basic and acidic residues" evidence="8">
    <location>
        <begin position="846"/>
        <end position="857"/>
    </location>
</feature>
<dbReference type="Pfam" id="PF18052">
    <property type="entry name" value="Rx_N"/>
    <property type="match status" value="1"/>
</dbReference>
<name>A0A0D9ZVS5_9ORYZ</name>
<evidence type="ECO:0000313" key="14">
    <source>
        <dbReference type="Proteomes" id="UP000026961"/>
    </source>
</evidence>
<dbReference type="InterPro" id="IPR027417">
    <property type="entry name" value="P-loop_NTPase"/>
</dbReference>
<dbReference type="AlphaFoldDB" id="A0A0D9ZVS5"/>
<evidence type="ECO:0000259" key="9">
    <source>
        <dbReference type="Pfam" id="PF00931"/>
    </source>
</evidence>
<dbReference type="InterPro" id="IPR036388">
    <property type="entry name" value="WH-like_DNA-bd_sf"/>
</dbReference>
<dbReference type="Pfam" id="PF00931">
    <property type="entry name" value="NB-ARC"/>
    <property type="match status" value="1"/>
</dbReference>
<evidence type="ECO:0000313" key="13">
    <source>
        <dbReference type="EnsemblPlants" id="OGLUM05G07710.1"/>
    </source>
</evidence>
<dbReference type="Gene3D" id="1.10.10.10">
    <property type="entry name" value="Winged helix-like DNA-binding domain superfamily/Winged helix DNA-binding domain"/>
    <property type="match status" value="1"/>
</dbReference>
<evidence type="ECO:0000256" key="4">
    <source>
        <dbReference type="ARBA" id="ARBA00022741"/>
    </source>
</evidence>
<dbReference type="InterPro" id="IPR042197">
    <property type="entry name" value="Apaf_helical"/>
</dbReference>
<keyword evidence="5" id="KW-0611">Plant defense</keyword>
<evidence type="ECO:0000256" key="2">
    <source>
        <dbReference type="ARBA" id="ARBA00022614"/>
    </source>
</evidence>
<feature type="compositionally biased region" description="Low complexity" evidence="8">
    <location>
        <begin position="955"/>
        <end position="966"/>
    </location>
</feature>
<dbReference type="Gene3D" id="3.80.10.10">
    <property type="entry name" value="Ribonuclease Inhibitor"/>
    <property type="match status" value="1"/>
</dbReference>
<dbReference type="PANTHER" id="PTHR36766:SF40">
    <property type="entry name" value="DISEASE RESISTANCE PROTEIN RGA3"/>
    <property type="match status" value="1"/>
</dbReference>
<dbReference type="Proteomes" id="UP000026961">
    <property type="component" value="Chromosome 5"/>
</dbReference>
<dbReference type="SUPFAM" id="SSF52540">
    <property type="entry name" value="P-loop containing nucleoside triphosphate hydrolases"/>
    <property type="match status" value="1"/>
</dbReference>
<dbReference type="HOGENOM" id="CLU_000837_8_1_1"/>
<evidence type="ECO:0000259" key="12">
    <source>
        <dbReference type="Pfam" id="PF23598"/>
    </source>
</evidence>
<dbReference type="PRINTS" id="PR00364">
    <property type="entry name" value="DISEASERSIST"/>
</dbReference>
<feature type="region of interest" description="Disordered" evidence="8">
    <location>
        <begin position="789"/>
        <end position="900"/>
    </location>
</feature>
<dbReference type="Gene3D" id="1.10.8.430">
    <property type="entry name" value="Helical domain of apoptotic protease-activating factors"/>
    <property type="match status" value="1"/>
</dbReference>
<dbReference type="InterPro" id="IPR058922">
    <property type="entry name" value="WHD_DRP"/>
</dbReference>
<feature type="domain" description="Disease resistance protein winged helix" evidence="11">
    <location>
        <begin position="483"/>
        <end position="552"/>
    </location>
</feature>
<feature type="region of interest" description="Disordered" evidence="8">
    <location>
        <begin position="1085"/>
        <end position="1124"/>
    </location>
</feature>
<keyword evidence="4" id="KW-0547">Nucleotide-binding</keyword>
<keyword evidence="3" id="KW-0677">Repeat</keyword>
<evidence type="ECO:0000256" key="6">
    <source>
        <dbReference type="ARBA" id="ARBA00022840"/>
    </source>
</evidence>
<dbReference type="GO" id="GO:0043531">
    <property type="term" value="F:ADP binding"/>
    <property type="evidence" value="ECO:0007669"/>
    <property type="project" value="InterPro"/>
</dbReference>
<sequence>MAVMETVEKIISTGINIHGATNLEDDLSCLRASLPNARLVINRGEWGRFKNKDLAVLLTQLKDTTYDTEDLLRKFDDQVLRQKMEDTDRSRAGQFFSSSLYRAKNLICGSKTRIKDAQDKLDKAVDDLERALKPLGLKMEKVQHMPETSSVIGVPQVFGRDKERDLVIEKLGVCSMIGCDNEQDQMIESLHVPLTRSGGAARAKGKRAAVGTVATSASRAKQLKRESIRARPRLAQAKFVSNVSVLPIVSIGGVGKTTLAQFIYNDPRVEAHFGKRIWVCISDLFNKKRITKEIIESITRKEYKSSNSLDALQVELRKQLRRRKFLLVLDDMWPNAKDEWETFFAPLRYGFEGSMILVTTRSPDVANLVASNNCNPFRIEGLDRDIFWEFFKKCAFGKQCPESYPQLHDIGRSIASRLCGSPLAAKTIGRLLNTELTVQHWKTVQNKELWELPNRDNDILPALQLSYLHLPQELKSCFAFCSMFPKGYSFERDEIVGMWVAQGFVAPEGSMRLEDIGIRYLDDLRGRFLLQTDTNCLDQSRYVMHDLIHDMAQSISVDKCFLMQDLSYQNQRRMPHAVRHMSVEVDSESLSQTRDIQYLNKLHSLKFGTILMFEITWFNQLSNILFLSLKGCMLVRLPDSIGELHSLRYLDISRSHVQELPEKLWCLYCLQVLDASSSSLEVISPDVTKLINLRRLALPMGCSPKLSEISGLGNMSLLRNLIHFTVGIGNGRKISELKGMNQLSGTLTISSIYNVKSKEEAAEARLIDKQYLQALVLLWRDQPVPRVMNDENGVAEGSPPCSSPSTRRRLSGSSAKPDGRKDGGGGTLPSRGCPAAGDTGGFSAAADRRRWRPDGRRSGSAHAGCGSAFPGARSSLPAVRSGLGDPNDGGPRGDGGKRRRTVVERWQAAGGWRNGRERPAGSWATAATAMLLGPTRYGGVAQETHGDDGNSRQLAGGAAPAGWPAGDTAQGGRQRLLAKVAAGQPAGGVVASWLAGGGGGSAHRGAAEAVAVRGGAAEVAVRHDKALLAWRRWPAQQEERPVEVQPVAVRGDWPVGGTGAVMPTRWRKFRWRWSNGALVVDRQAVDGGRKPSPALARSATMAFKRHSPPEGVVGPSQPPSVAAR</sequence>
<evidence type="ECO:0000256" key="7">
    <source>
        <dbReference type="ARBA" id="ARBA00023054"/>
    </source>
</evidence>
<keyword evidence="14" id="KW-1185">Reference proteome</keyword>
<proteinExistence type="inferred from homology"/>
<feature type="region of interest" description="Disordered" evidence="8">
    <location>
        <begin position="943"/>
        <end position="969"/>
    </location>
</feature>
<reference evidence="13" key="1">
    <citation type="submission" date="2015-04" db="UniProtKB">
        <authorList>
            <consortium name="EnsemblPlants"/>
        </authorList>
    </citation>
    <scope>IDENTIFICATION</scope>
</reference>
<reference evidence="13" key="2">
    <citation type="submission" date="2018-05" db="EMBL/GenBank/DDBJ databases">
        <title>OgluRS3 (Oryza glumaepatula Reference Sequence Version 3).</title>
        <authorList>
            <person name="Zhang J."/>
            <person name="Kudrna D."/>
            <person name="Lee S."/>
            <person name="Talag J."/>
            <person name="Welchert J."/>
            <person name="Wing R.A."/>
        </authorList>
    </citation>
    <scope>NUCLEOTIDE SEQUENCE [LARGE SCALE GENOMIC DNA]</scope>
</reference>
<dbReference type="EnsemblPlants" id="OGLUM05G07710.1">
    <property type="protein sequence ID" value="OGLUM05G07710.1"/>
    <property type="gene ID" value="OGLUM05G07710"/>
</dbReference>
<organism evidence="13">
    <name type="scientific">Oryza glumipatula</name>
    <dbReference type="NCBI Taxonomy" id="40148"/>
    <lineage>
        <taxon>Eukaryota</taxon>
        <taxon>Viridiplantae</taxon>
        <taxon>Streptophyta</taxon>
        <taxon>Embryophyta</taxon>
        <taxon>Tracheophyta</taxon>
        <taxon>Spermatophyta</taxon>
        <taxon>Magnoliopsida</taxon>
        <taxon>Liliopsida</taxon>
        <taxon>Poales</taxon>
        <taxon>Poaceae</taxon>
        <taxon>BOP clade</taxon>
        <taxon>Oryzoideae</taxon>
        <taxon>Oryzeae</taxon>
        <taxon>Oryzinae</taxon>
        <taxon>Oryza</taxon>
    </lineage>
</organism>
<dbReference type="eggNOG" id="KOG4658">
    <property type="taxonomic scope" value="Eukaryota"/>
</dbReference>
<dbReference type="FunFam" id="1.10.10.10:FF:000322">
    <property type="entry name" value="Probable disease resistance protein At1g63360"/>
    <property type="match status" value="1"/>
</dbReference>
<keyword evidence="6" id="KW-0067">ATP-binding</keyword>
<dbReference type="GO" id="GO:0002758">
    <property type="term" value="P:innate immune response-activating signaling pathway"/>
    <property type="evidence" value="ECO:0007669"/>
    <property type="project" value="UniProtKB-ARBA"/>
</dbReference>
<dbReference type="InterPro" id="IPR041118">
    <property type="entry name" value="Rx_N"/>
</dbReference>
<evidence type="ECO:0000259" key="10">
    <source>
        <dbReference type="Pfam" id="PF18052"/>
    </source>
</evidence>
<dbReference type="Gene3D" id="3.40.50.300">
    <property type="entry name" value="P-loop containing nucleotide triphosphate hydrolases"/>
    <property type="match status" value="1"/>
</dbReference>
<protein>
    <recommendedName>
        <fullName evidence="15">NB-ARC domain-containing protein</fullName>
    </recommendedName>
</protein>
<evidence type="ECO:0000256" key="3">
    <source>
        <dbReference type="ARBA" id="ARBA00022737"/>
    </source>
</evidence>
<dbReference type="Pfam" id="PF23598">
    <property type="entry name" value="LRR_14"/>
    <property type="match status" value="1"/>
</dbReference>
<dbReference type="InterPro" id="IPR032675">
    <property type="entry name" value="LRR_dom_sf"/>
</dbReference>
<keyword evidence="2" id="KW-0433">Leucine-rich repeat</keyword>
<comment type="similarity">
    <text evidence="1">Belongs to the disease resistance NB-LRR family.</text>
</comment>
<evidence type="ECO:0000259" key="11">
    <source>
        <dbReference type="Pfam" id="PF23559"/>
    </source>
</evidence>
<dbReference type="InterPro" id="IPR002182">
    <property type="entry name" value="NB-ARC"/>
</dbReference>
<evidence type="ECO:0000256" key="1">
    <source>
        <dbReference type="ARBA" id="ARBA00008894"/>
    </source>
</evidence>
<dbReference type="Gramene" id="OGLUM05G07710.1">
    <property type="protein sequence ID" value="OGLUM05G07710.1"/>
    <property type="gene ID" value="OGLUM05G07710"/>
</dbReference>
<evidence type="ECO:0008006" key="15">
    <source>
        <dbReference type="Google" id="ProtNLM"/>
    </source>
</evidence>
<evidence type="ECO:0000256" key="5">
    <source>
        <dbReference type="ARBA" id="ARBA00022821"/>
    </source>
</evidence>
<dbReference type="Pfam" id="PF23559">
    <property type="entry name" value="WHD_DRP"/>
    <property type="match status" value="1"/>
</dbReference>
<dbReference type="GO" id="GO:0009626">
    <property type="term" value="P:plant-type hypersensitive response"/>
    <property type="evidence" value="ECO:0007669"/>
    <property type="project" value="UniProtKB-ARBA"/>
</dbReference>
<feature type="domain" description="Disease resistance N-terminal" evidence="10">
    <location>
        <begin position="19"/>
        <end position="88"/>
    </location>
</feature>
<feature type="domain" description="NB-ARC" evidence="9">
    <location>
        <begin position="241"/>
        <end position="398"/>
    </location>
</feature>
<dbReference type="InterPro" id="IPR055414">
    <property type="entry name" value="LRR_R13L4/SHOC2-like"/>
</dbReference>
<dbReference type="PANTHER" id="PTHR36766">
    <property type="entry name" value="PLANT BROAD-SPECTRUM MILDEW RESISTANCE PROTEIN RPW8"/>
    <property type="match status" value="1"/>
</dbReference>
<keyword evidence="7" id="KW-0175">Coiled coil</keyword>
<dbReference type="GO" id="GO:0005524">
    <property type="term" value="F:ATP binding"/>
    <property type="evidence" value="ECO:0007669"/>
    <property type="project" value="UniProtKB-KW"/>
</dbReference>
<accession>A0A0D9ZVS5</accession>
<evidence type="ECO:0000256" key="8">
    <source>
        <dbReference type="SAM" id="MobiDB-lite"/>
    </source>
</evidence>
<feature type="domain" description="Disease resistance R13L4/SHOC-2-like LRR" evidence="12">
    <location>
        <begin position="639"/>
        <end position="775"/>
    </location>
</feature>